<name>A0ABR2IJR9_9EUKA</name>
<protein>
    <recommendedName>
        <fullName evidence="3">ATPase AAA-type core domain-containing protein</fullName>
    </recommendedName>
</protein>
<dbReference type="PANTHER" id="PTHR22605">
    <property type="entry name" value="RZ-TYPE DOMAIN-CONTAINING PROTEIN"/>
    <property type="match status" value="1"/>
</dbReference>
<proteinExistence type="predicted"/>
<sequence length="3148" mass="370014">MSSSGQGDKLDIYKDKIQKIIKGLWTIQTDQFSIEITIESKSNRTKPFSRIMNQNELRALKTQIQLGLTNSCFNTIKKTIFKSSSEKSFMNSIRKKIKNGRIKILFDHDFFNLQLGFLYRYYKMKEFKNIIQYFNQQGITELEAIHSKTFEIIENRLKIIDEDLYLNQRSLSFSLQKLQSNTFRIIGNNIQHMNSENRDEIFKNICPFINAISGQILNGDTFYQRTSEFLNDLSPEILFDSTKLGYCFCNHILIPPNVAFQQSNNDKNPIFDTIPYLKQSIQTTFYSKNLMFFKVVRPAHCYHCIKSLSKLLTVNNRRCQIYLNEKTLIFCKNGGNFAEQIQQIPKSSAKDSEGSNLSTVYFIVHPETLNDEDYSLLEEFISTRICYVNDIDLPKVIIISTSNFEKSFSFFSNEFREIKFEINDEEEIEAFYNLSLNGDSYPFNYYLYKSEHPGYGKTYQIHERMNQIQKEECTKTNPQTLFIDSNMKYLPPFEDSSIVHFDLSPELFDEKFGFFDDLWIFCNLHYHILPNGENIKNPKYIFFEAPTLTSNQHIEGGSIRAVDFPIAIPPKNIVEVKSSDTKILLSPEIQSICKKVFQLPEGKDLLYTSDLLNIALNMFYPSIFDGNNELFFDLRIINETNLFLNRFCKDLKFDKDNLELSQTLFLLLLRTNFHIWTMESVFKDKKQPKSFIILANQNLFNEEPSKKWNLLCFCSNDEKECNKWETKHLINEIKDKIEGVSDSTLFEYDFFKKLNQHKDLIDVYSNLLGFNDNQIVYFKIISSFFLIDNKDKSFYTDMIDSYIITMFTDSFDEDDNIYSIITDSLTIGDISDENYFNDHPELRQPFKVILEILTRRRNEASYVYENIDNLRNKRKLLEEQKGKKYQIDSMIFTITLVKRFIIMILRIILNQPLILEGFTGVGKTAAVHLLNTLIDIAHDSIKWRFHQIDCHGDLLFDNIKEDVINRHLNYYVKSESQSHIFFFDELNTSPGSCCVINYMNNYNMIQKLNKEVYERNITFIAAINPYIEVDKTTRDLSRVGIKQIIPTKICKLKLCKVAPEDRNDYYETPDLNKLAYNVRELSESTKMIILKSDPELFLLSEKNIDFNNNENNRFLPPDEIEVIKNMIFQYYKLLPQIIPDEDFSDFVKEAIDEYSDVTIKIISDLICESFICIRGLMLLRSILSYRDVKRFMMHFLNFIRKHIKKEKNNLDNQEKASEYIRKTAIPKSLIYSLMLSIVFRFSSHTRIDNKEEEELKNRCENLNFDLIIKKEGEFLILDIFTSLINKLNQINWEIIEKPINQKWIDIIINDFSDKIFTKYANISGIFKLKSLVIHLFAISSCYSVSKHFPNESIMPCLIIGMPGTSKTLAIQLFTKHKSQKNNFFSTTYLSSRASEADGLNAHYRDCAMFMIENDDDDKSLAICVIDELGLANLNETRPLKLLHYYFDKGISMRFNEVRNEQNESKLIRVMSIAASNYALDFANMNRGILICTDLPSDEDISNSFQSDSEQVKKFLQALWNLTDNKQRPEMLALRPLYLLYNVLFINASRYFYDICTYLTSVISCHPSKAPEKARELIRELEIDEVQYDTNEQNMNSADIMCRAIDNMCSAEALTRALCVRTKNYDCLDYIEEMIEKIASLRSLECSFYHIYPTDFKMPSHVCADRALRQIFNLITEDEIDSKEKNFFLIIGNASFSDSLLDLLNVPTENKGEFNIETSSLISQNGFSIKLDSIPNSFNIIFILNDEDFEKKNSVDSFPLPLLDRFDQVYFDYESNDQYKIVENHRDFRINNEKYFISDSSKIHDYFLHFIDKLNDVPRPERNQKNPLIIVEESETEEISNKFLGENYRKSENFDVHLSRYGEDLNFPPTQRVIARFLRKNSSKKQKIIKETKLNIEKIKPTFDNVYFANHSRNDFYELDDEEPDQFIKKTFFNFQIESFNGSIIGLKDYINKKNSNNDSIRAIIFTISPMMETLKDVNDKNSIILFDQYIGSSKSFEEKVYDELNDETQYLIIQSNQFSNGSKSQSKALVHDRHIRYLLSEISIENPNLNLIIIYHLKDSVKPIGINTSKEWPVFWMESVSDSPLDANDSNQITKCILFREEYRNNYAELVSNIFEQLYLDLWTNFNILLPASSLITVPSESKKQNKSSKKKKNVQKKSYSSYPKLTNEIKSNIFDLIIKQEKIIANENGKNDFDDFIFRSLFYTLRSDSYLSIDLKRLFYERLKNYLPSYLSFFVKLLISNTNKFNKNLQNDLEFIHNLYKTGFIQSNFRNYVTNQFQPFAVSEKAPYFPELILEQVLILYDQKYTGSIKEVLNYIDQYKSIQVSKEDIVINYLKEYFLPILKVIKPNEKEKEKMIIIEDDFYTAFETLLLLRGGYASETTYSSLHDHLQEFNYNISTNLTYQNFITYKSMNDKFDFSRVEKLMKTNVKIIDLFYKYQLLTNVCDTSRNLTSINKDDLNSSNLFELTQMCVLGRPFMDNDSIFIDFIKKTNESMGQNGAENYILSRRAFINMIYFEKLVNYCKGERKVKFEIKHDDNFFNYHYVYPENAFNEIEVFVEDMSNEDIDIISRVNCPNLSNQLFENDIFQQTFNLIKSFEFPRFKTSSKSYIKNVSDFIYPHEMIRKNILHKCDYSSESFSEWLFDTDAPLFVRQLYATFNSIKEKNKKEIIRELTVFSLLLNPWSKDPTVLILFWNYVNENIANFIPKETDSDEKYIRISKNIQKAFERTKWNYPLQQGKIYYIFENKCVKPQLSYEINYRLDNLIFSIAISNDICVKDSKYSKYLNIFKALPYAHLIQEIPYILAFSEFLQKKFIIELDTLFVILSTINCEELTRIGDGMKGISLYEEIQNCIETNEGLLENNIEILQPNQIKNILLKINQIYPGKSSYEQINLYTRKIVDLYNSAFSDFCSGESIKFNQVQLSNLMFNFNIRDLIVPSSFMISIENGSENGCTIDVENFLKTAFSSKTKFTKRERLEVKNIFPKNIKTISYPSDFDFLGFKIGQFSKSLFNSFDLKEVVLNTECFIKLQSHDELYKEKTLAMSLKCRPYPKFDPGDDFDALAYLLVIFSRSKEKVPDKENQYKFLFYDITNNSKTRINQVFENLRSLESNVDFQKSRVHIKSQHIIKKVIKKLIPNEIQGKYQVLFS</sequence>
<dbReference type="InterPro" id="IPR027417">
    <property type="entry name" value="P-loop_NTPase"/>
</dbReference>
<dbReference type="EMBL" id="JAPFFF010000017">
    <property type="protein sequence ID" value="KAK8863851.1"/>
    <property type="molecule type" value="Genomic_DNA"/>
</dbReference>
<dbReference type="PANTHER" id="PTHR22605:SF1">
    <property type="entry name" value="RZ-TYPE DOMAIN-CONTAINING PROTEIN"/>
    <property type="match status" value="1"/>
</dbReference>
<gene>
    <name evidence="1" type="ORF">M9Y10_011542</name>
</gene>
<keyword evidence="2" id="KW-1185">Reference proteome</keyword>
<evidence type="ECO:0000313" key="1">
    <source>
        <dbReference type="EMBL" id="KAK8863851.1"/>
    </source>
</evidence>
<reference evidence="1 2" key="1">
    <citation type="submission" date="2024-04" db="EMBL/GenBank/DDBJ databases">
        <title>Tritrichomonas musculus Genome.</title>
        <authorList>
            <person name="Alves-Ferreira E."/>
            <person name="Grigg M."/>
            <person name="Lorenzi H."/>
            <person name="Galac M."/>
        </authorList>
    </citation>
    <scope>NUCLEOTIDE SEQUENCE [LARGE SCALE GENOMIC DNA]</scope>
    <source>
        <strain evidence="1 2">EAF2021</strain>
    </source>
</reference>
<dbReference type="Gene3D" id="3.40.50.300">
    <property type="entry name" value="P-loop containing nucleotide triphosphate hydrolases"/>
    <property type="match status" value="1"/>
</dbReference>
<dbReference type="Proteomes" id="UP001470230">
    <property type="component" value="Unassembled WGS sequence"/>
</dbReference>
<organism evidence="1 2">
    <name type="scientific">Tritrichomonas musculus</name>
    <dbReference type="NCBI Taxonomy" id="1915356"/>
    <lineage>
        <taxon>Eukaryota</taxon>
        <taxon>Metamonada</taxon>
        <taxon>Parabasalia</taxon>
        <taxon>Tritrichomonadida</taxon>
        <taxon>Tritrichomonadidae</taxon>
        <taxon>Tritrichomonas</taxon>
    </lineage>
</organism>
<dbReference type="InterPro" id="IPR031248">
    <property type="entry name" value="RNF213"/>
</dbReference>
<evidence type="ECO:0008006" key="3">
    <source>
        <dbReference type="Google" id="ProtNLM"/>
    </source>
</evidence>
<comment type="caution">
    <text evidence="1">The sequence shown here is derived from an EMBL/GenBank/DDBJ whole genome shotgun (WGS) entry which is preliminary data.</text>
</comment>
<evidence type="ECO:0000313" key="2">
    <source>
        <dbReference type="Proteomes" id="UP001470230"/>
    </source>
</evidence>
<accession>A0ABR2IJR9</accession>
<dbReference type="SUPFAM" id="SSF52540">
    <property type="entry name" value="P-loop containing nucleoside triphosphate hydrolases"/>
    <property type="match status" value="1"/>
</dbReference>